<keyword evidence="4" id="KW-1185">Reference proteome</keyword>
<dbReference type="OrthoDB" id="9814896at2"/>
<evidence type="ECO:0000259" key="2">
    <source>
        <dbReference type="PROSITE" id="PS50056"/>
    </source>
</evidence>
<gene>
    <name evidence="3" type="ORF">FDK22_13350</name>
</gene>
<dbReference type="InterPro" id="IPR029021">
    <property type="entry name" value="Prot-tyrosine_phosphatase-like"/>
</dbReference>
<dbReference type="Gene3D" id="3.90.190.10">
    <property type="entry name" value="Protein tyrosine phosphatase superfamily"/>
    <property type="match status" value="1"/>
</dbReference>
<accession>A0A5R8XY78</accession>
<proteinExistence type="inferred from homology"/>
<evidence type="ECO:0000256" key="1">
    <source>
        <dbReference type="ARBA" id="ARBA00009580"/>
    </source>
</evidence>
<dbReference type="PANTHER" id="PTHR31126:SF1">
    <property type="entry name" value="TYROSINE SPECIFIC PROTEIN PHOSPHATASES DOMAIN-CONTAINING PROTEIN"/>
    <property type="match status" value="1"/>
</dbReference>
<dbReference type="PROSITE" id="PS00383">
    <property type="entry name" value="TYR_PHOSPHATASE_1"/>
    <property type="match status" value="1"/>
</dbReference>
<organism evidence="3 4">
    <name type="scientific">Arcobacter arenosus</name>
    <dbReference type="NCBI Taxonomy" id="2576037"/>
    <lineage>
        <taxon>Bacteria</taxon>
        <taxon>Pseudomonadati</taxon>
        <taxon>Campylobacterota</taxon>
        <taxon>Epsilonproteobacteria</taxon>
        <taxon>Campylobacterales</taxon>
        <taxon>Arcobacteraceae</taxon>
        <taxon>Arcobacter</taxon>
    </lineage>
</organism>
<dbReference type="InterPro" id="IPR055214">
    <property type="entry name" value="PTP-NADK"/>
</dbReference>
<dbReference type="SUPFAM" id="SSF52799">
    <property type="entry name" value="(Phosphotyrosine protein) phosphatases II"/>
    <property type="match status" value="1"/>
</dbReference>
<dbReference type="Proteomes" id="UP000308901">
    <property type="component" value="Unassembled WGS sequence"/>
</dbReference>
<comment type="caution">
    <text evidence="3">The sequence shown here is derived from an EMBL/GenBank/DDBJ whole genome shotgun (WGS) entry which is preliminary data.</text>
</comment>
<dbReference type="InterPro" id="IPR016130">
    <property type="entry name" value="Tyr_Pase_AS"/>
</dbReference>
<dbReference type="EMBL" id="VANU01000006">
    <property type="protein sequence ID" value="TLP36249.1"/>
    <property type="molecule type" value="Genomic_DNA"/>
</dbReference>
<dbReference type="PROSITE" id="PS50056">
    <property type="entry name" value="TYR_PHOSPHATASE_2"/>
    <property type="match status" value="1"/>
</dbReference>
<feature type="domain" description="Tyrosine specific protein phosphatases" evidence="2">
    <location>
        <begin position="108"/>
        <end position="143"/>
    </location>
</feature>
<dbReference type="GO" id="GO:0016791">
    <property type="term" value="F:phosphatase activity"/>
    <property type="evidence" value="ECO:0007669"/>
    <property type="project" value="TreeGrafter"/>
</dbReference>
<sequence length="227" mass="27508">MQTLRFDLDDSYDRKVAWLYSMFFEDHNFTNYFRFNFHQVSNGIYRSSQPTMKKLEELKNEYGIKTVINLKSENRKSAYFLFEEEKCRELGLKLINVNIRSREMPTTKELLEYKRIMEEEMHNPTLIHCKAGADRTGIFCTLYQYFIEKRDILDTNQLRFLPFGHVKYSKAGRSDYYFEQFAKYQKENPNIDLITWSKEVADLKKMKEEFKVNFFASFLNEKILRRE</sequence>
<comment type="similarity">
    <text evidence="1">Belongs to the protein-tyrosine phosphatase family.</text>
</comment>
<reference evidence="3 4" key="1">
    <citation type="submission" date="2019-05" db="EMBL/GenBank/DDBJ databases">
        <title>Arcobacter sp. nov., isolated from sea sediment.</title>
        <authorList>
            <person name="Kim W."/>
        </authorList>
    </citation>
    <scope>NUCLEOTIDE SEQUENCE [LARGE SCALE GENOMIC DNA]</scope>
    <source>
        <strain evidence="3 4">CAU 1517</strain>
    </source>
</reference>
<evidence type="ECO:0000313" key="4">
    <source>
        <dbReference type="Proteomes" id="UP000308901"/>
    </source>
</evidence>
<dbReference type="RefSeq" id="WP_138153479.1">
    <property type="nucleotide sequence ID" value="NZ_VANU01000006.1"/>
</dbReference>
<name>A0A5R8XY78_9BACT</name>
<dbReference type="Pfam" id="PF22741">
    <property type="entry name" value="PTP-NADK"/>
    <property type="match status" value="1"/>
</dbReference>
<dbReference type="InterPro" id="IPR000387">
    <property type="entry name" value="Tyr_Pase_dom"/>
</dbReference>
<dbReference type="AlphaFoldDB" id="A0A5R8XY78"/>
<protein>
    <recommendedName>
        <fullName evidence="2">Tyrosine specific protein phosphatases domain-containing protein</fullName>
    </recommendedName>
</protein>
<evidence type="ECO:0000313" key="3">
    <source>
        <dbReference type="EMBL" id="TLP36249.1"/>
    </source>
</evidence>
<dbReference type="PANTHER" id="PTHR31126">
    <property type="entry name" value="TYROSINE-PROTEIN PHOSPHATASE"/>
    <property type="match status" value="1"/>
</dbReference>